<protein>
    <submittedName>
        <fullName evidence="1">Uncharacterized protein</fullName>
    </submittedName>
</protein>
<gene>
    <name evidence="1" type="ORF">EHO57_13980</name>
</gene>
<dbReference type="RefSeq" id="WP_135698370.1">
    <property type="nucleotide sequence ID" value="NZ_RQER01000008.1"/>
</dbReference>
<dbReference type="EMBL" id="RQER01000008">
    <property type="protein sequence ID" value="TGJ99864.1"/>
    <property type="molecule type" value="Genomic_DNA"/>
</dbReference>
<accession>A0A5R2AT64</accession>
<dbReference type="AlphaFoldDB" id="A0A5R2AT64"/>
<evidence type="ECO:0000313" key="2">
    <source>
        <dbReference type="Proteomes" id="UP000297946"/>
    </source>
</evidence>
<sequence length="315" mass="36133">MSTGYEGELNRQLEDFKYQNLAIKVYPDRDPKKNNAGKITPEWGCLIHPDEIRRVLMLGNENIVTTKGTQLEDFQLKNWIDMTVEAFQQAIEWDIYPRLWRHRPMPSEDGRFDISASGDIEDYAEWDDLYDYKSTQSNYFQLQLRQKPLAKVHKWTLAFPWVGGRGIDLMDNMIPKFRNGILRAVFVRVPGAALGQPTMGLQAWRTMQAGGSYPGAYQVDYTTGYDHANRVPRELKEVIIDLFLISLLSSYGEGIIGGISSYSTSVGVINESLNTTMSAENAFFGARIKQLNEKCKAWWKNNKHRYTQVKLRSLG</sequence>
<name>A0A5R2AT64_9LEPT</name>
<dbReference type="Proteomes" id="UP000297946">
    <property type="component" value="Unassembled WGS sequence"/>
</dbReference>
<comment type="caution">
    <text evidence="1">The sequence shown here is derived from an EMBL/GenBank/DDBJ whole genome shotgun (WGS) entry which is preliminary data.</text>
</comment>
<reference evidence="1 2" key="1">
    <citation type="journal article" date="2019" name="PLoS Negl. Trop. Dis.">
        <title>Revisiting the worldwide diversity of Leptospira species in the environment.</title>
        <authorList>
            <person name="Vincent A.T."/>
            <person name="Schiettekatte O."/>
            <person name="Bourhy P."/>
            <person name="Veyrier F.J."/>
            <person name="Picardeau M."/>
        </authorList>
    </citation>
    <scope>NUCLEOTIDE SEQUENCE [LARGE SCALE GENOMIC DNA]</scope>
    <source>
        <strain evidence="1 2">SSW18</strain>
    </source>
</reference>
<proteinExistence type="predicted"/>
<evidence type="ECO:0000313" key="1">
    <source>
        <dbReference type="EMBL" id="TGJ99864.1"/>
    </source>
</evidence>
<organism evidence="1 2">
    <name type="scientific">Leptospira langatensis</name>
    <dbReference type="NCBI Taxonomy" id="2484983"/>
    <lineage>
        <taxon>Bacteria</taxon>
        <taxon>Pseudomonadati</taxon>
        <taxon>Spirochaetota</taxon>
        <taxon>Spirochaetia</taxon>
        <taxon>Leptospirales</taxon>
        <taxon>Leptospiraceae</taxon>
        <taxon>Leptospira</taxon>
    </lineage>
</organism>